<sequence>MIEVIVSLALISMLMASLGTYFVSSLRTSRYQAQIQTATRLAQTGMEQARGFGGPALLVGRKQCGTCVNVSGFDTLGYLGATTRWDAKVTGAAPTVPIPETVSTDTFKVNDVTYSRYWFVGKCWQAAAGGACGTNSGLPVAMVRLVVGVTWLSPDCKFTICIRASSSLFSASAADPVFPQ</sequence>
<name>U5VVT1_9ACTN</name>
<protein>
    <submittedName>
        <fullName evidence="1">Uncharacterized protein</fullName>
    </submittedName>
</protein>
<dbReference type="Proteomes" id="UP000017746">
    <property type="component" value="Chromosome"/>
</dbReference>
<proteinExistence type="predicted"/>
<gene>
    <name evidence="1" type="ORF">AFR_07705</name>
</gene>
<dbReference type="EMBL" id="CP006272">
    <property type="protein sequence ID" value="AGZ39830.1"/>
    <property type="molecule type" value="Genomic_DNA"/>
</dbReference>
<accession>U5VVT1</accession>
<dbReference type="STRING" id="1246995.AFR_07705"/>
<dbReference type="KEGG" id="afs:AFR_07705"/>
<evidence type="ECO:0000313" key="2">
    <source>
        <dbReference type="Proteomes" id="UP000017746"/>
    </source>
</evidence>
<organism evidence="1 2">
    <name type="scientific">Actinoplanes friuliensis DSM 7358</name>
    <dbReference type="NCBI Taxonomy" id="1246995"/>
    <lineage>
        <taxon>Bacteria</taxon>
        <taxon>Bacillati</taxon>
        <taxon>Actinomycetota</taxon>
        <taxon>Actinomycetes</taxon>
        <taxon>Micromonosporales</taxon>
        <taxon>Micromonosporaceae</taxon>
        <taxon>Actinoplanes</taxon>
    </lineage>
</organism>
<keyword evidence="2" id="KW-1185">Reference proteome</keyword>
<reference evidence="1 2" key="1">
    <citation type="journal article" date="2014" name="J. Biotechnol.">
        <title>Complete genome sequence of the actinobacterium Actinoplanes friuliensis HAG 010964, producer of the lipopeptide antibiotic friulimycin.</title>
        <authorList>
            <person name="Ruckert C."/>
            <person name="Szczepanowski R."/>
            <person name="Albersmeier A."/>
            <person name="Goesmann A."/>
            <person name="Fischer N."/>
            <person name="Steinkamper A."/>
            <person name="Puhler A."/>
            <person name="Biener R."/>
            <person name="Schwartz D."/>
            <person name="Kalinowski J."/>
        </authorList>
    </citation>
    <scope>NUCLEOTIDE SEQUENCE [LARGE SCALE GENOMIC DNA]</scope>
    <source>
        <strain evidence="1 2">DSM 7358</strain>
    </source>
</reference>
<evidence type="ECO:0000313" key="1">
    <source>
        <dbReference type="EMBL" id="AGZ39830.1"/>
    </source>
</evidence>
<dbReference type="PATRIC" id="fig|1246995.3.peg.1571"/>
<dbReference type="HOGENOM" id="CLU_1493133_0_0_11"/>
<dbReference type="AlphaFoldDB" id="U5VVT1"/>